<dbReference type="InterPro" id="IPR013525">
    <property type="entry name" value="ABC2_TM"/>
</dbReference>
<keyword evidence="9" id="KW-1185">Reference proteome</keyword>
<evidence type="ECO:0000256" key="5">
    <source>
        <dbReference type="ARBA" id="ARBA00023136"/>
    </source>
</evidence>
<dbReference type="GO" id="GO:0005886">
    <property type="term" value="C:plasma membrane"/>
    <property type="evidence" value="ECO:0007669"/>
    <property type="project" value="UniProtKB-SubCell"/>
</dbReference>
<proteinExistence type="predicted"/>
<sequence>MQKILLIIKREYLSRVRKKSFIILTFLVPSLFIAMYGAIFFILKDNNSQTKNFVVLDQSGQFTGKLKNDDGISFSFSNEDYEKLKKDIKRKKETFLLYIPANYAEKGSIEIISEKKASPSNINQIERQLSNILETDKLLASGIDTAILNRVKPQVSIITKQFTEEGEKDANIIATYVVGFVSAFLIYLSLLIYGTQVMRGIIEEKTNRIIEVIISSVKPFQLMMGKILGIGAVGLTQFLMWIILTTAISSFAGGYLSKEIQTNKTEKLSKPEIKQDLNHSPTQEFFKAADTINFSYIISTFIFYFLGGYLIYSALFAAVGSAVDSETETQQFMFPITLPLIFTFIIGMNVIVNNPDSPLSFWLSIIPLTSPIAMMIRVPFGVPVWELALSMTLLVAGFIFTTWVASRIYRVGILMYGKKVSYKELIKWFRYKG</sequence>
<dbReference type="EMBL" id="CP002545">
    <property type="protein sequence ID" value="ADY52292.1"/>
    <property type="molecule type" value="Genomic_DNA"/>
</dbReference>
<reference evidence="9" key="2">
    <citation type="submission" date="2011-02" db="EMBL/GenBank/DDBJ databases">
        <title>The complete genome of Pedobacter saltans DSM 12145.</title>
        <authorList>
            <consortium name="US DOE Joint Genome Institute (JGI-PGF)"/>
            <person name="Lucas S."/>
            <person name="Copeland A."/>
            <person name="Lapidus A."/>
            <person name="Bruce D."/>
            <person name="Goodwin L."/>
            <person name="Pitluck S."/>
            <person name="Kyrpides N."/>
            <person name="Mavromatis K."/>
            <person name="Pagani I."/>
            <person name="Ivanova N."/>
            <person name="Ovchinnikova G."/>
            <person name="Lu M."/>
            <person name="Detter J.C."/>
            <person name="Han C."/>
            <person name="Land M."/>
            <person name="Hauser L."/>
            <person name="Markowitz V."/>
            <person name="Cheng J.-F."/>
            <person name="Hugenholtz P."/>
            <person name="Woyke T."/>
            <person name="Wu D."/>
            <person name="Tindall B."/>
            <person name="Pomrenke H.G."/>
            <person name="Brambilla E."/>
            <person name="Klenk H.-P."/>
            <person name="Eisen J.A."/>
        </authorList>
    </citation>
    <scope>NUCLEOTIDE SEQUENCE [LARGE SCALE GENOMIC DNA]</scope>
    <source>
        <strain evidence="9">ATCC 51119 / DSM 12145 / JCM 21818 / LMG 10337 / NBRC 100064 / NCIMB 13643</strain>
    </source>
</reference>
<evidence type="ECO:0000256" key="2">
    <source>
        <dbReference type="ARBA" id="ARBA00022475"/>
    </source>
</evidence>
<feature type="transmembrane region" description="Helical" evidence="6">
    <location>
        <begin position="384"/>
        <end position="405"/>
    </location>
</feature>
<dbReference type="AlphaFoldDB" id="F0S7N2"/>
<feature type="domain" description="ABC-2 type transporter transmembrane" evidence="7">
    <location>
        <begin position="19"/>
        <end position="406"/>
    </location>
</feature>
<evidence type="ECO:0000259" key="7">
    <source>
        <dbReference type="Pfam" id="PF12698"/>
    </source>
</evidence>
<keyword evidence="2" id="KW-1003">Cell membrane</keyword>
<comment type="subcellular location">
    <subcellularLocation>
        <location evidence="1">Cell membrane</location>
        <topology evidence="1">Multi-pass membrane protein</topology>
    </subcellularLocation>
</comment>
<dbReference type="PANTHER" id="PTHR30294">
    <property type="entry name" value="MEMBRANE COMPONENT OF ABC TRANSPORTER YHHJ-RELATED"/>
    <property type="match status" value="1"/>
</dbReference>
<keyword evidence="5 6" id="KW-0472">Membrane</keyword>
<dbReference type="eggNOG" id="COG1668">
    <property type="taxonomic scope" value="Bacteria"/>
</dbReference>
<dbReference type="HOGENOM" id="CLU_046841_0_0_10"/>
<feature type="transmembrane region" description="Helical" evidence="6">
    <location>
        <begin position="359"/>
        <end position="378"/>
    </location>
</feature>
<evidence type="ECO:0000256" key="1">
    <source>
        <dbReference type="ARBA" id="ARBA00004651"/>
    </source>
</evidence>
<dbReference type="SUPFAM" id="SSF53850">
    <property type="entry name" value="Periplasmic binding protein-like II"/>
    <property type="match status" value="1"/>
</dbReference>
<dbReference type="GO" id="GO:0140359">
    <property type="term" value="F:ABC-type transporter activity"/>
    <property type="evidence" value="ECO:0007669"/>
    <property type="project" value="InterPro"/>
</dbReference>
<dbReference type="Proteomes" id="UP000000310">
    <property type="component" value="Chromosome"/>
</dbReference>
<dbReference type="OrthoDB" id="9768837at2"/>
<dbReference type="InterPro" id="IPR051449">
    <property type="entry name" value="ABC-2_transporter_component"/>
</dbReference>
<reference evidence="8 9" key="1">
    <citation type="journal article" date="2011" name="Stand. Genomic Sci.">
        <title>Complete genome sequence of the gliding, heparinolytic Pedobacter saltans type strain (113).</title>
        <authorList>
            <person name="Liolios K."/>
            <person name="Sikorski J."/>
            <person name="Lu M."/>
            <person name="Nolan M."/>
            <person name="Lapidus A."/>
            <person name="Lucas S."/>
            <person name="Hammon N."/>
            <person name="Deshpande S."/>
            <person name="Cheng J.F."/>
            <person name="Tapia R."/>
            <person name="Han C."/>
            <person name="Goodwin L."/>
            <person name="Pitluck S."/>
            <person name="Huntemann M."/>
            <person name="Ivanova N."/>
            <person name="Pagani I."/>
            <person name="Mavromatis K."/>
            <person name="Ovchinikova G."/>
            <person name="Pati A."/>
            <person name="Chen A."/>
            <person name="Palaniappan K."/>
            <person name="Land M."/>
            <person name="Hauser L."/>
            <person name="Brambilla E.M."/>
            <person name="Kotsyurbenko O."/>
            <person name="Rohde M."/>
            <person name="Tindall B.J."/>
            <person name="Abt B."/>
            <person name="Goker M."/>
            <person name="Detter J.C."/>
            <person name="Woyke T."/>
            <person name="Bristow J."/>
            <person name="Eisen J.A."/>
            <person name="Markowitz V."/>
            <person name="Hugenholtz P."/>
            <person name="Klenk H.P."/>
            <person name="Kyrpides N.C."/>
        </authorList>
    </citation>
    <scope>NUCLEOTIDE SEQUENCE [LARGE SCALE GENOMIC DNA]</scope>
    <source>
        <strain evidence="9">ATCC 51119 / DSM 12145 / JCM 21818 / LMG 10337 / NBRC 100064 / NCIMB 13643</strain>
    </source>
</reference>
<accession>F0S7N2</accession>
<name>F0S7N2_PSESL</name>
<feature type="transmembrane region" description="Helical" evidence="6">
    <location>
        <begin position="332"/>
        <end position="352"/>
    </location>
</feature>
<evidence type="ECO:0000256" key="3">
    <source>
        <dbReference type="ARBA" id="ARBA00022692"/>
    </source>
</evidence>
<dbReference type="Pfam" id="PF12698">
    <property type="entry name" value="ABC2_membrane_3"/>
    <property type="match status" value="1"/>
</dbReference>
<dbReference type="STRING" id="762903.Pedsa_1735"/>
<organism evidence="8 9">
    <name type="scientific">Pseudopedobacter saltans (strain ATCC 51119 / DSM 12145 / JCM 21818 / CCUG 39354 / LMG 10337 / NBRC 100064 / NCIMB 13643)</name>
    <name type="common">Pedobacter saltans</name>
    <dbReference type="NCBI Taxonomy" id="762903"/>
    <lineage>
        <taxon>Bacteria</taxon>
        <taxon>Pseudomonadati</taxon>
        <taxon>Bacteroidota</taxon>
        <taxon>Sphingobacteriia</taxon>
        <taxon>Sphingobacteriales</taxon>
        <taxon>Sphingobacteriaceae</taxon>
        <taxon>Pseudopedobacter</taxon>
    </lineage>
</organism>
<dbReference type="RefSeq" id="WP_013632783.1">
    <property type="nucleotide sequence ID" value="NC_015177.1"/>
</dbReference>
<feature type="transmembrane region" description="Helical" evidence="6">
    <location>
        <begin position="172"/>
        <end position="192"/>
    </location>
</feature>
<evidence type="ECO:0000313" key="9">
    <source>
        <dbReference type="Proteomes" id="UP000000310"/>
    </source>
</evidence>
<feature type="transmembrane region" description="Helical" evidence="6">
    <location>
        <begin position="21"/>
        <end position="43"/>
    </location>
</feature>
<dbReference type="Gene3D" id="3.40.190.10">
    <property type="entry name" value="Periplasmic binding protein-like II"/>
    <property type="match status" value="1"/>
</dbReference>
<evidence type="ECO:0000256" key="4">
    <source>
        <dbReference type="ARBA" id="ARBA00022989"/>
    </source>
</evidence>
<gene>
    <name evidence="8" type="ordered locus">Pedsa_1735</name>
</gene>
<keyword evidence="4 6" id="KW-1133">Transmembrane helix</keyword>
<feature type="transmembrane region" description="Helical" evidence="6">
    <location>
        <begin position="212"/>
        <end position="232"/>
    </location>
</feature>
<dbReference type="PANTHER" id="PTHR30294:SF29">
    <property type="entry name" value="MULTIDRUG ABC TRANSPORTER PERMEASE YBHS-RELATED"/>
    <property type="match status" value="1"/>
</dbReference>
<dbReference type="KEGG" id="psn:Pedsa_1735"/>
<keyword evidence="3 6" id="KW-0812">Transmembrane</keyword>
<protein>
    <submittedName>
        <fullName evidence="8">ABC-type Na+ efflux pump permease component-like protein</fullName>
    </submittedName>
</protein>
<evidence type="ECO:0000256" key="6">
    <source>
        <dbReference type="SAM" id="Phobius"/>
    </source>
</evidence>
<evidence type="ECO:0000313" key="8">
    <source>
        <dbReference type="EMBL" id="ADY52292.1"/>
    </source>
</evidence>
<feature type="transmembrane region" description="Helical" evidence="6">
    <location>
        <begin position="238"/>
        <end position="257"/>
    </location>
</feature>
<feature type="transmembrane region" description="Helical" evidence="6">
    <location>
        <begin position="294"/>
        <end position="312"/>
    </location>
</feature>